<sequence>MGVLRVAVPPEAGSRRSGRPEPEGGAARTVTSHQPGARPRGVPVVRARDWRESALSVIEVAPTRVDPVRWPDVAEVPRRPMRAAAARVLFERAVARLPLRVWIDGAMHGDGDAKAPVMRIVRPDAFFRRVGTGGLIGFGEAYQAGDWEADDLTAVLTVFASRVSTLIPPALQRLRRLAIPRLPRAQRNTVAGAKRNIHRHYDLSNELFATFLDETMAYSSAVFEQGPDGGPRADEDALPEAQRRKIDRLLDLADVGPGTRLLEIGTGWGELALRAAERGADVHTITISAEQRDLAVARIANAGLADRVRVELRDYRHVSGSYDAIVSVEMIEAVGEEYWPTYFGMLDRLLAPGGRVALQSITMPHDRMLASRDTYTWIHKYIFPGGLIPSDDAVRKATAATRLRVADSRSYGLHYAETLRLWRERFDRRADEVEALGFDHVFRRMWDLYLSWSEAGFRSGYLDVRQYLLMEA</sequence>
<dbReference type="STRING" id="159449.B4N89_24850"/>
<dbReference type="PANTHER" id="PTHR43667">
    <property type="entry name" value="CYCLOPROPANE-FATTY-ACYL-PHOSPHOLIPID SYNTHASE"/>
    <property type="match status" value="1"/>
</dbReference>
<keyword evidence="3" id="KW-1185">Reference proteome</keyword>
<proteinExistence type="predicted"/>
<evidence type="ECO:0000313" key="2">
    <source>
        <dbReference type="EMBL" id="OPC83736.1"/>
    </source>
</evidence>
<dbReference type="Gene3D" id="3.40.50.150">
    <property type="entry name" value="Vaccinia Virus protein VP39"/>
    <property type="match status" value="1"/>
</dbReference>
<feature type="region of interest" description="Disordered" evidence="1">
    <location>
        <begin position="1"/>
        <end position="42"/>
    </location>
</feature>
<dbReference type="GO" id="GO:0008168">
    <property type="term" value="F:methyltransferase activity"/>
    <property type="evidence" value="ECO:0007669"/>
    <property type="project" value="UniProtKB-KW"/>
</dbReference>
<evidence type="ECO:0000313" key="3">
    <source>
        <dbReference type="Proteomes" id="UP000190037"/>
    </source>
</evidence>
<dbReference type="SUPFAM" id="SSF53335">
    <property type="entry name" value="S-adenosyl-L-methionine-dependent methyltransferases"/>
    <property type="match status" value="1"/>
</dbReference>
<dbReference type="Pfam" id="PF02353">
    <property type="entry name" value="CMAS"/>
    <property type="match status" value="1"/>
</dbReference>
<keyword evidence="2" id="KW-0808">Transferase</keyword>
<dbReference type="PANTHER" id="PTHR43667:SF2">
    <property type="entry name" value="FATTY ACID C-METHYL TRANSFERASE"/>
    <property type="match status" value="1"/>
</dbReference>
<keyword evidence="2" id="KW-0489">Methyltransferase</keyword>
<dbReference type="EMBL" id="MWQN01000001">
    <property type="protein sequence ID" value="OPC83736.1"/>
    <property type="molecule type" value="Genomic_DNA"/>
</dbReference>
<evidence type="ECO:0000256" key="1">
    <source>
        <dbReference type="SAM" id="MobiDB-lite"/>
    </source>
</evidence>
<dbReference type="OrthoDB" id="9782855at2"/>
<dbReference type="InterPro" id="IPR050723">
    <property type="entry name" value="CFA/CMAS"/>
</dbReference>
<dbReference type="CDD" id="cd02440">
    <property type="entry name" value="AdoMet_MTases"/>
    <property type="match status" value="1"/>
</dbReference>
<protein>
    <submittedName>
        <fullName evidence="2">SAM-dependent methyltransferase</fullName>
    </submittedName>
</protein>
<gene>
    <name evidence="2" type="ORF">B4N89_24850</name>
</gene>
<dbReference type="Proteomes" id="UP000190037">
    <property type="component" value="Unassembled WGS sequence"/>
</dbReference>
<dbReference type="AlphaFoldDB" id="A0A1T3P3R7"/>
<comment type="caution">
    <text evidence="2">The sequence shown here is derived from an EMBL/GenBank/DDBJ whole genome shotgun (WGS) entry which is preliminary data.</text>
</comment>
<name>A0A1T3P3R7_9ACTN</name>
<accession>A0A1T3P3R7</accession>
<dbReference type="GO" id="GO:0032259">
    <property type="term" value="P:methylation"/>
    <property type="evidence" value="ECO:0007669"/>
    <property type="project" value="UniProtKB-KW"/>
</dbReference>
<reference evidence="2 3" key="1">
    <citation type="submission" date="2017-03" db="EMBL/GenBank/DDBJ databases">
        <title>Draft genome sequence of Streptomyces scabrisporus NF3, endophyte isolated from Amphipterygium adstringens.</title>
        <authorList>
            <person name="Vazquez M."/>
            <person name="Ceapa C.D."/>
            <person name="Rodriguez Luna D."/>
            <person name="Sanchez Esquivel S."/>
        </authorList>
    </citation>
    <scope>NUCLEOTIDE SEQUENCE [LARGE SCALE GENOMIC DNA]</scope>
    <source>
        <strain evidence="2 3">NF3</strain>
    </source>
</reference>
<organism evidence="2 3">
    <name type="scientific">Embleya scabrispora</name>
    <dbReference type="NCBI Taxonomy" id="159449"/>
    <lineage>
        <taxon>Bacteria</taxon>
        <taxon>Bacillati</taxon>
        <taxon>Actinomycetota</taxon>
        <taxon>Actinomycetes</taxon>
        <taxon>Kitasatosporales</taxon>
        <taxon>Streptomycetaceae</taxon>
        <taxon>Embleya</taxon>
    </lineage>
</organism>
<dbReference type="InterPro" id="IPR029063">
    <property type="entry name" value="SAM-dependent_MTases_sf"/>
</dbReference>